<gene>
    <name evidence="2" type="ORF">ACFW88_07220</name>
</gene>
<dbReference type="RefSeq" id="WP_381840202.1">
    <property type="nucleotide sequence ID" value="NZ_JBHYTS010000008.1"/>
</dbReference>
<name>A0ABW6H161_9ACTN</name>
<protein>
    <recommendedName>
        <fullName evidence="4">DUF11 domain-containing protein</fullName>
    </recommendedName>
</protein>
<feature type="region of interest" description="Disordered" evidence="1">
    <location>
        <begin position="20"/>
        <end position="49"/>
    </location>
</feature>
<comment type="caution">
    <text evidence="2">The sequence shown here is derived from an EMBL/GenBank/DDBJ whole genome shotgun (WGS) entry which is preliminary data.</text>
</comment>
<evidence type="ECO:0008006" key="4">
    <source>
        <dbReference type="Google" id="ProtNLM"/>
    </source>
</evidence>
<sequence>MGCVLALAATVVWAVSRPEGGADRTGRAHASASPARKWTPTPATPSGKGVLTLRSAPHVLYLPRYNPHDTAPYAPVYTVRLGAAAPYGGGQGAVGGIEMDLDLSAFEGKAEIHPRLPGDCALTGFRMKCRVEKVQFGRVTEVSPFYVRPAPGAVLGRTGTIRLTVRAANAPTVRHTTRLVVDSPQLTLRPSGKRLTGVNPGEAIRLTPAFGNKGDTGIDGGVSVVVEAHGATLTPRYSNCRYDKPTGATKAQCDFPGPLPAGAAYETDGPVTAVVGEDARDGLIQDSVWRTADMPDFWALSGSAPHGTGATLGLRPVDGGDFLRNGDEYSEVASGDALAFETSRHDDVAAVGFTIKGRVGATVDVTVPYPRGDGWTAPGGRGTLHVTLPAGVSLVDVPPEQHESDIPYCYPSPEKDGTVACPGPAPPGTVMRVHIDRRADGARGSVRADSDPSRDPDQRNNTAPVTITYLP</sequence>
<feature type="region of interest" description="Disordered" evidence="1">
    <location>
        <begin position="438"/>
        <end position="471"/>
    </location>
</feature>
<feature type="compositionally biased region" description="Basic and acidic residues" evidence="1">
    <location>
        <begin position="438"/>
        <end position="458"/>
    </location>
</feature>
<reference evidence="2 3" key="1">
    <citation type="submission" date="2024-09" db="EMBL/GenBank/DDBJ databases">
        <title>The Natural Products Discovery Center: Release of the First 8490 Sequenced Strains for Exploring Actinobacteria Biosynthetic Diversity.</title>
        <authorList>
            <person name="Kalkreuter E."/>
            <person name="Kautsar S.A."/>
            <person name="Yang D."/>
            <person name="Bader C.D."/>
            <person name="Teijaro C.N."/>
            <person name="Fluegel L."/>
            <person name="Davis C.M."/>
            <person name="Simpson J.R."/>
            <person name="Lauterbach L."/>
            <person name="Steele A.D."/>
            <person name="Gui C."/>
            <person name="Meng S."/>
            <person name="Li G."/>
            <person name="Viehrig K."/>
            <person name="Ye F."/>
            <person name="Su P."/>
            <person name="Kiefer A.F."/>
            <person name="Nichols A."/>
            <person name="Cepeda A.J."/>
            <person name="Yan W."/>
            <person name="Fan B."/>
            <person name="Jiang Y."/>
            <person name="Adhikari A."/>
            <person name="Zheng C.-J."/>
            <person name="Schuster L."/>
            <person name="Cowan T.M."/>
            <person name="Smanski M.J."/>
            <person name="Chevrette M.G."/>
            <person name="De Carvalho L.P.S."/>
            <person name="Shen B."/>
        </authorList>
    </citation>
    <scope>NUCLEOTIDE SEQUENCE [LARGE SCALE GENOMIC DNA]</scope>
    <source>
        <strain evidence="2 3">NPDC059500</strain>
    </source>
</reference>
<keyword evidence="3" id="KW-1185">Reference proteome</keyword>
<evidence type="ECO:0000313" key="2">
    <source>
        <dbReference type="EMBL" id="MFE1750322.1"/>
    </source>
</evidence>
<accession>A0ABW6H161</accession>
<dbReference type="EMBL" id="JBHYTS010000008">
    <property type="protein sequence ID" value="MFE1750322.1"/>
    <property type="molecule type" value="Genomic_DNA"/>
</dbReference>
<evidence type="ECO:0000256" key="1">
    <source>
        <dbReference type="SAM" id="MobiDB-lite"/>
    </source>
</evidence>
<organism evidence="2 3">
    <name type="scientific">Streptomyces anandii</name>
    <dbReference type="NCBI Taxonomy" id="285454"/>
    <lineage>
        <taxon>Bacteria</taxon>
        <taxon>Bacillati</taxon>
        <taxon>Actinomycetota</taxon>
        <taxon>Actinomycetes</taxon>
        <taxon>Kitasatosporales</taxon>
        <taxon>Streptomycetaceae</taxon>
        <taxon>Streptomyces</taxon>
    </lineage>
</organism>
<proteinExistence type="predicted"/>
<evidence type="ECO:0000313" key="3">
    <source>
        <dbReference type="Proteomes" id="UP001599756"/>
    </source>
</evidence>
<dbReference type="Proteomes" id="UP001599756">
    <property type="component" value="Unassembled WGS sequence"/>
</dbReference>